<gene>
    <name evidence="1" type="ORF">LCGC14_3072600</name>
</gene>
<evidence type="ECO:0000313" key="1">
    <source>
        <dbReference type="EMBL" id="KKK55631.1"/>
    </source>
</evidence>
<sequence length="59" mass="6757">MKRLDTTHKLYTRKDAEEAVTALQSDEKEWSFVAVHSPEKGGKSFIEVFDKDGLFIGRI</sequence>
<dbReference type="EMBL" id="LAZR01065395">
    <property type="protein sequence ID" value="KKK55631.1"/>
    <property type="molecule type" value="Genomic_DNA"/>
</dbReference>
<proteinExistence type="predicted"/>
<protein>
    <submittedName>
        <fullName evidence="1">Uncharacterized protein</fullName>
    </submittedName>
</protein>
<organism evidence="1">
    <name type="scientific">marine sediment metagenome</name>
    <dbReference type="NCBI Taxonomy" id="412755"/>
    <lineage>
        <taxon>unclassified sequences</taxon>
        <taxon>metagenomes</taxon>
        <taxon>ecological metagenomes</taxon>
    </lineage>
</organism>
<dbReference type="AlphaFoldDB" id="A0A0F8Z696"/>
<name>A0A0F8Z696_9ZZZZ</name>
<comment type="caution">
    <text evidence="1">The sequence shown here is derived from an EMBL/GenBank/DDBJ whole genome shotgun (WGS) entry which is preliminary data.</text>
</comment>
<accession>A0A0F8Z696</accession>
<reference evidence="1" key="1">
    <citation type="journal article" date="2015" name="Nature">
        <title>Complex archaea that bridge the gap between prokaryotes and eukaryotes.</title>
        <authorList>
            <person name="Spang A."/>
            <person name="Saw J.H."/>
            <person name="Jorgensen S.L."/>
            <person name="Zaremba-Niedzwiedzka K."/>
            <person name="Martijn J."/>
            <person name="Lind A.E."/>
            <person name="van Eijk R."/>
            <person name="Schleper C."/>
            <person name="Guy L."/>
            <person name="Ettema T.J."/>
        </authorList>
    </citation>
    <scope>NUCLEOTIDE SEQUENCE</scope>
</reference>